<accession>A2EDI6</accession>
<dbReference type="KEGG" id="tva:4767167"/>
<dbReference type="GO" id="GO:0004536">
    <property type="term" value="F:DNA nuclease activity"/>
    <property type="evidence" value="ECO:0000318"/>
    <property type="project" value="GO_Central"/>
</dbReference>
<evidence type="ECO:0000256" key="1">
    <source>
        <dbReference type="ARBA" id="ARBA00022722"/>
    </source>
</evidence>
<dbReference type="SUPFAM" id="SSF54060">
    <property type="entry name" value="His-Me finger endonucleases"/>
    <property type="match status" value="1"/>
</dbReference>
<dbReference type="VEuPathDB" id="TrichDB:TVAGG3_0905680"/>
<dbReference type="SMR" id="A2EDI6"/>
<dbReference type="InterPro" id="IPR007346">
    <property type="entry name" value="Endonuclease-I"/>
</dbReference>
<keyword evidence="1" id="KW-0540">Nuclease</keyword>
<evidence type="ECO:0000313" key="3">
    <source>
        <dbReference type="EMBL" id="EAY09251.1"/>
    </source>
</evidence>
<dbReference type="InParanoid" id="A2EDI6"/>
<reference evidence="3" key="2">
    <citation type="journal article" date="2007" name="Science">
        <title>Draft genome sequence of the sexually transmitted pathogen Trichomonas vaginalis.</title>
        <authorList>
            <person name="Carlton J.M."/>
            <person name="Hirt R.P."/>
            <person name="Silva J.C."/>
            <person name="Delcher A.L."/>
            <person name="Schatz M."/>
            <person name="Zhao Q."/>
            <person name="Wortman J.R."/>
            <person name="Bidwell S.L."/>
            <person name="Alsmark U.C.M."/>
            <person name="Besteiro S."/>
            <person name="Sicheritz-Ponten T."/>
            <person name="Noel C.J."/>
            <person name="Dacks J.B."/>
            <person name="Foster P.G."/>
            <person name="Simillion C."/>
            <person name="Van de Peer Y."/>
            <person name="Miranda-Saavedra D."/>
            <person name="Barton G.J."/>
            <person name="Westrop G.D."/>
            <person name="Mueller S."/>
            <person name="Dessi D."/>
            <person name="Fiori P.L."/>
            <person name="Ren Q."/>
            <person name="Paulsen I."/>
            <person name="Zhang H."/>
            <person name="Bastida-Corcuera F.D."/>
            <person name="Simoes-Barbosa A."/>
            <person name="Brown M.T."/>
            <person name="Hayes R.D."/>
            <person name="Mukherjee M."/>
            <person name="Okumura C.Y."/>
            <person name="Schneider R."/>
            <person name="Smith A.J."/>
            <person name="Vanacova S."/>
            <person name="Villalvazo M."/>
            <person name="Haas B.J."/>
            <person name="Pertea M."/>
            <person name="Feldblyum T.V."/>
            <person name="Utterback T.R."/>
            <person name="Shu C.L."/>
            <person name="Osoegawa K."/>
            <person name="de Jong P.J."/>
            <person name="Hrdy I."/>
            <person name="Horvathova L."/>
            <person name="Zubacova Z."/>
            <person name="Dolezal P."/>
            <person name="Malik S.B."/>
            <person name="Logsdon J.M. Jr."/>
            <person name="Henze K."/>
            <person name="Gupta A."/>
            <person name="Wang C.C."/>
            <person name="Dunne R.L."/>
            <person name="Upcroft J.A."/>
            <person name="Upcroft P."/>
            <person name="White O."/>
            <person name="Salzberg S.L."/>
            <person name="Tang P."/>
            <person name="Chiu C.-H."/>
            <person name="Lee Y.-S."/>
            <person name="Embley T.M."/>
            <person name="Coombs G.H."/>
            <person name="Mottram J.C."/>
            <person name="Tachezy J."/>
            <person name="Fraser-Liggett C.M."/>
            <person name="Johnson P.J."/>
        </authorList>
    </citation>
    <scope>NUCLEOTIDE SEQUENCE [LARGE SCALE GENOMIC DNA]</scope>
    <source>
        <strain evidence="3">G3</strain>
    </source>
</reference>
<dbReference type="AlphaFoldDB" id="A2EDI6"/>
<gene>
    <name evidence="3" type="ORF">TVAG_133080</name>
</gene>
<dbReference type="GO" id="GO:0006308">
    <property type="term" value="P:DNA catabolic process"/>
    <property type="evidence" value="ECO:0000318"/>
    <property type="project" value="GO_Central"/>
</dbReference>
<dbReference type="STRING" id="5722.A2EDI6"/>
<dbReference type="PANTHER" id="PTHR33607:SF2">
    <property type="entry name" value="ENDONUCLEASE-1"/>
    <property type="match status" value="1"/>
</dbReference>
<name>A2EDI6_TRIV3</name>
<dbReference type="VEuPathDB" id="TrichDB:TVAG_133080"/>
<dbReference type="GO" id="GO:0016787">
    <property type="term" value="F:hydrolase activity"/>
    <property type="evidence" value="ECO:0007669"/>
    <property type="project" value="UniProtKB-KW"/>
</dbReference>
<evidence type="ECO:0000313" key="4">
    <source>
        <dbReference type="Proteomes" id="UP000001542"/>
    </source>
</evidence>
<dbReference type="InterPro" id="IPR044925">
    <property type="entry name" value="His-Me_finger_sf"/>
</dbReference>
<keyword evidence="4" id="KW-1185">Reference proteome</keyword>
<dbReference type="PANTHER" id="PTHR33607">
    <property type="entry name" value="ENDONUCLEASE-1"/>
    <property type="match status" value="1"/>
</dbReference>
<protein>
    <submittedName>
        <fullName evidence="3">Secreted nuclease, putative</fullName>
    </submittedName>
</protein>
<dbReference type="OrthoDB" id="2015847at2759"/>
<reference evidence="3" key="1">
    <citation type="submission" date="2006-10" db="EMBL/GenBank/DDBJ databases">
        <authorList>
            <person name="Amadeo P."/>
            <person name="Zhao Q."/>
            <person name="Wortman J."/>
            <person name="Fraser-Liggett C."/>
            <person name="Carlton J."/>
        </authorList>
    </citation>
    <scope>NUCLEOTIDE SEQUENCE</scope>
    <source>
        <strain evidence="3">G3</strain>
    </source>
</reference>
<dbReference type="Proteomes" id="UP000001542">
    <property type="component" value="Unassembled WGS sequence"/>
</dbReference>
<dbReference type="RefSeq" id="XP_001321474.1">
    <property type="nucleotide sequence ID" value="XM_001321439.1"/>
</dbReference>
<proteinExistence type="predicted"/>
<evidence type="ECO:0000256" key="2">
    <source>
        <dbReference type="ARBA" id="ARBA00022801"/>
    </source>
</evidence>
<dbReference type="EMBL" id="DS113361">
    <property type="protein sequence ID" value="EAY09251.1"/>
    <property type="molecule type" value="Genomic_DNA"/>
</dbReference>
<organism evidence="3 4">
    <name type="scientific">Trichomonas vaginalis (strain ATCC PRA-98 / G3)</name>
    <dbReference type="NCBI Taxonomy" id="412133"/>
    <lineage>
        <taxon>Eukaryota</taxon>
        <taxon>Metamonada</taxon>
        <taxon>Parabasalia</taxon>
        <taxon>Trichomonadida</taxon>
        <taxon>Trichomonadidae</taxon>
        <taxon>Trichomonas</taxon>
    </lineage>
</organism>
<sequence length="191" mass="21995">MYLDADCNNGDIRMVYSSQPFKFPCGGSELPSQVITNTEHIVPRAFFSSQLPMLSDVHHLYSAPAKANNVRGNLPFAEFPYSECKTWCDYLSCDITVPSNPDLYSCINKGKTGWMPRVEDRGMISRSIFYFMTIYDMVDISKVGDIKLLKQWNRKYPPSEFEKLRNDKLNKTQGNRNPYLDDYTLVDQAFP</sequence>
<dbReference type="Pfam" id="PF04231">
    <property type="entry name" value="Endonuclease_1"/>
    <property type="match status" value="1"/>
</dbReference>
<keyword evidence="2" id="KW-0378">Hydrolase</keyword>